<dbReference type="EMBL" id="UINC01192952">
    <property type="protein sequence ID" value="SVE08332.1"/>
    <property type="molecule type" value="Genomic_DNA"/>
</dbReference>
<reference evidence="1" key="1">
    <citation type="submission" date="2018-05" db="EMBL/GenBank/DDBJ databases">
        <authorList>
            <person name="Lanie J.A."/>
            <person name="Ng W.-L."/>
            <person name="Kazmierczak K.M."/>
            <person name="Andrzejewski T.M."/>
            <person name="Davidsen T.M."/>
            <person name="Wayne K.J."/>
            <person name="Tettelin H."/>
            <person name="Glass J.I."/>
            <person name="Rusch D."/>
            <person name="Podicherti R."/>
            <person name="Tsui H.-C.T."/>
            <person name="Winkler M.E."/>
        </authorList>
    </citation>
    <scope>NUCLEOTIDE SEQUENCE</scope>
</reference>
<feature type="non-terminal residue" evidence="1">
    <location>
        <position position="1"/>
    </location>
</feature>
<dbReference type="SUPFAM" id="SSF63825">
    <property type="entry name" value="YWTD domain"/>
    <property type="match status" value="1"/>
</dbReference>
<accession>A0A383AKP3</accession>
<evidence type="ECO:0000313" key="1">
    <source>
        <dbReference type="EMBL" id="SVE08332.1"/>
    </source>
</evidence>
<name>A0A383AKP3_9ZZZZ</name>
<proteinExistence type="predicted"/>
<sequence length="247" mass="27364">STIQTYDNLSNITDIDYHENTGTICALSRANKTLTLIIGTEVKTIYGFQSPNSIVVNQISDEVLVSDYGHQQIIAIDLLPEDGVYPDTVSSEHYLDQLNGVLNGPVAIAITNYTNQTDGVMILVADYLMDRIERIKYTFGYNYESPITGITKPVALATTANYTWYIEDDGAVGYFDTFDASSPNIIALDELINTKPRVITGDYLKDAVWIGDNTTNKIIKARYLNGNIVNEANITVITFVVDIVVNR</sequence>
<organism evidence="1">
    <name type="scientific">marine metagenome</name>
    <dbReference type="NCBI Taxonomy" id="408172"/>
    <lineage>
        <taxon>unclassified sequences</taxon>
        <taxon>metagenomes</taxon>
        <taxon>ecological metagenomes</taxon>
    </lineage>
</organism>
<dbReference type="AlphaFoldDB" id="A0A383AKP3"/>
<gene>
    <name evidence="1" type="ORF">METZ01_LOCUS461186</name>
</gene>
<protein>
    <submittedName>
        <fullName evidence="1">Uncharacterized protein</fullName>
    </submittedName>
</protein>
<dbReference type="InterPro" id="IPR011042">
    <property type="entry name" value="6-blade_b-propeller_TolB-like"/>
</dbReference>
<dbReference type="Gene3D" id="2.120.10.30">
    <property type="entry name" value="TolB, C-terminal domain"/>
    <property type="match status" value="1"/>
</dbReference>